<keyword evidence="4 6" id="KW-0472">Membrane</keyword>
<dbReference type="EMBL" id="LFRF01000025">
    <property type="protein sequence ID" value="KND88522.1"/>
    <property type="molecule type" value="Genomic_DNA"/>
</dbReference>
<evidence type="ECO:0000256" key="4">
    <source>
        <dbReference type="ARBA" id="ARBA00023136"/>
    </source>
</evidence>
<feature type="compositionally biased region" description="Polar residues" evidence="5">
    <location>
        <begin position="412"/>
        <end position="448"/>
    </location>
</feature>
<evidence type="ECO:0000256" key="6">
    <source>
        <dbReference type="SAM" id="Phobius"/>
    </source>
</evidence>
<keyword evidence="9" id="KW-1185">Reference proteome</keyword>
<dbReference type="GO" id="GO:0007166">
    <property type="term" value="P:cell surface receptor signaling pathway"/>
    <property type="evidence" value="ECO:0007669"/>
    <property type="project" value="InterPro"/>
</dbReference>
<dbReference type="Gene3D" id="1.20.1070.10">
    <property type="entry name" value="Rhodopsin 7-helix transmembrane proteins"/>
    <property type="match status" value="1"/>
</dbReference>
<dbReference type="OrthoDB" id="18453at2759"/>
<dbReference type="PROSITE" id="PS50261">
    <property type="entry name" value="G_PROTEIN_RECEP_F2_4"/>
    <property type="match status" value="1"/>
</dbReference>
<feature type="transmembrane region" description="Helical" evidence="6">
    <location>
        <begin position="81"/>
        <end position="108"/>
    </location>
</feature>
<dbReference type="InterPro" id="IPR017981">
    <property type="entry name" value="GPCR_2-like_7TM"/>
</dbReference>
<protein>
    <submittedName>
        <fullName evidence="8">G-protein coupled receptor 1</fullName>
    </submittedName>
</protein>
<sequence>MVELTAEQLEAISAIERACSVLSLLGCIFTIVTFCSSSAFHKPINRLVFYASFGNMLTNVGTLMSRAYLGQLDSFGCQFQAFLIQLFMPADAFWTLTMAINVYLTFYYKFDAERLRRMEIWYLLGCYGIPFVPAFIFIFVKNQQGQRIYGNATLWCWVSTDYDVLRIAAFYGPVWVTILITFFIYIRAGRTIYEKRQQLHDFHSSDPDPLSINGEAFATIKRTDITVVTEEAGDAGAIQLGPMGRRGSSAGDASHSASGAYSVHISADNYKTSSANEVVRPTQGRTVQQTSTIQVAPHRPNLARRRNHDVNNAAWSYTKCAILFFTAILITWIPSSANRVYSVVHDKDIFVPLEFMSAFVLPLQGFWNAVIYAVTSWGACKTFFSDLRINRRPAISEIMGGASAAEQGAGGHQSQFKSPVRSSRTFESESMTELAKSRTNSADGSRSC</sequence>
<evidence type="ECO:0000256" key="5">
    <source>
        <dbReference type="SAM" id="MobiDB-lite"/>
    </source>
</evidence>
<dbReference type="STRING" id="1163406.A0A0L0N380"/>
<dbReference type="GO" id="GO:0005886">
    <property type="term" value="C:plasma membrane"/>
    <property type="evidence" value="ECO:0007669"/>
    <property type="project" value="TreeGrafter"/>
</dbReference>
<dbReference type="AlphaFoldDB" id="A0A0L0N380"/>
<evidence type="ECO:0000313" key="9">
    <source>
        <dbReference type="Proteomes" id="UP000036947"/>
    </source>
</evidence>
<feature type="region of interest" description="Disordered" evidence="5">
    <location>
        <begin position="405"/>
        <end position="448"/>
    </location>
</feature>
<feature type="transmembrane region" description="Helical" evidence="6">
    <location>
        <begin position="20"/>
        <end position="40"/>
    </location>
</feature>
<evidence type="ECO:0000256" key="3">
    <source>
        <dbReference type="ARBA" id="ARBA00022989"/>
    </source>
</evidence>
<evidence type="ECO:0000313" key="8">
    <source>
        <dbReference type="EMBL" id="KND88522.1"/>
    </source>
</evidence>
<dbReference type="SUPFAM" id="SSF81321">
    <property type="entry name" value="Family A G protein-coupled receptor-like"/>
    <property type="match status" value="1"/>
</dbReference>
<reference evidence="8 9" key="1">
    <citation type="journal article" date="2015" name="BMC Genomics">
        <title>The genome of the truffle-parasite Tolypocladium ophioglossoides and the evolution of antifungal peptaibiotics.</title>
        <authorList>
            <person name="Quandt C.A."/>
            <person name="Bushley K.E."/>
            <person name="Spatafora J.W."/>
        </authorList>
    </citation>
    <scope>NUCLEOTIDE SEQUENCE [LARGE SCALE GENOMIC DNA]</scope>
    <source>
        <strain evidence="8 9">CBS 100239</strain>
    </source>
</reference>
<proteinExistence type="predicted"/>
<comment type="caution">
    <text evidence="8">The sequence shown here is derived from an EMBL/GenBank/DDBJ whole genome shotgun (WGS) entry which is preliminary data.</text>
</comment>
<dbReference type="Pfam" id="PF00002">
    <property type="entry name" value="7tm_2"/>
    <property type="match status" value="1"/>
</dbReference>
<dbReference type="GO" id="GO:0007189">
    <property type="term" value="P:adenylate cyclase-activating G protein-coupled receptor signaling pathway"/>
    <property type="evidence" value="ECO:0007669"/>
    <property type="project" value="TreeGrafter"/>
</dbReference>
<dbReference type="GO" id="GO:0004930">
    <property type="term" value="F:G protein-coupled receptor activity"/>
    <property type="evidence" value="ECO:0007669"/>
    <property type="project" value="InterPro"/>
</dbReference>
<feature type="transmembrane region" description="Helical" evidence="6">
    <location>
        <begin position="120"/>
        <end position="140"/>
    </location>
</feature>
<evidence type="ECO:0000256" key="1">
    <source>
        <dbReference type="ARBA" id="ARBA00004141"/>
    </source>
</evidence>
<accession>A0A0L0N380</accession>
<keyword evidence="8" id="KW-0675">Receptor</keyword>
<feature type="transmembrane region" description="Helical" evidence="6">
    <location>
        <begin position="47"/>
        <end position="69"/>
    </location>
</feature>
<feature type="domain" description="G-protein coupled receptors family 2 profile 2" evidence="7">
    <location>
        <begin position="9"/>
        <end position="197"/>
    </location>
</feature>
<dbReference type="Proteomes" id="UP000036947">
    <property type="component" value="Unassembled WGS sequence"/>
</dbReference>
<name>A0A0L0N380_TOLOC</name>
<dbReference type="PANTHER" id="PTHR23112">
    <property type="entry name" value="G PROTEIN-COUPLED RECEPTOR 157-RELATED"/>
    <property type="match status" value="1"/>
</dbReference>
<feature type="transmembrane region" description="Helical" evidence="6">
    <location>
        <begin position="167"/>
        <end position="186"/>
    </location>
</feature>
<feature type="transmembrane region" description="Helical" evidence="6">
    <location>
        <begin position="314"/>
        <end position="333"/>
    </location>
</feature>
<evidence type="ECO:0000256" key="2">
    <source>
        <dbReference type="ARBA" id="ARBA00022692"/>
    </source>
</evidence>
<evidence type="ECO:0000259" key="7">
    <source>
        <dbReference type="PROSITE" id="PS50261"/>
    </source>
</evidence>
<comment type="subcellular location">
    <subcellularLocation>
        <location evidence="1">Membrane</location>
        <topology evidence="1">Multi-pass membrane protein</topology>
    </subcellularLocation>
</comment>
<gene>
    <name evidence="8" type="ORF">TOPH_06845</name>
</gene>
<organism evidence="8 9">
    <name type="scientific">Tolypocladium ophioglossoides (strain CBS 100239)</name>
    <name type="common">Snaketongue truffleclub</name>
    <name type="synonym">Elaphocordyceps ophioglossoides</name>
    <dbReference type="NCBI Taxonomy" id="1163406"/>
    <lineage>
        <taxon>Eukaryota</taxon>
        <taxon>Fungi</taxon>
        <taxon>Dikarya</taxon>
        <taxon>Ascomycota</taxon>
        <taxon>Pezizomycotina</taxon>
        <taxon>Sordariomycetes</taxon>
        <taxon>Hypocreomycetidae</taxon>
        <taxon>Hypocreales</taxon>
        <taxon>Ophiocordycipitaceae</taxon>
        <taxon>Tolypocladium</taxon>
    </lineage>
</organism>
<dbReference type="InterPro" id="IPR000832">
    <property type="entry name" value="GPCR_2_secretin-like"/>
</dbReference>
<keyword evidence="3 6" id="KW-1133">Transmembrane helix</keyword>
<dbReference type="PANTHER" id="PTHR23112:SF22">
    <property type="entry name" value="G-PROTEIN COUPLED RECEPTOR"/>
    <property type="match status" value="1"/>
</dbReference>
<keyword evidence="2 6" id="KW-0812">Transmembrane</keyword>